<organism evidence="9 10">
    <name type="scientific">Ohtaekwangia koreensis</name>
    <dbReference type="NCBI Taxonomy" id="688867"/>
    <lineage>
        <taxon>Bacteria</taxon>
        <taxon>Pseudomonadati</taxon>
        <taxon>Bacteroidota</taxon>
        <taxon>Cytophagia</taxon>
        <taxon>Cytophagales</taxon>
        <taxon>Fulvivirgaceae</taxon>
        <taxon>Ohtaekwangia</taxon>
    </lineage>
</organism>
<gene>
    <name evidence="9" type="ORF">SAMN05660236_5088</name>
</gene>
<keyword evidence="10" id="KW-1185">Reference proteome</keyword>
<proteinExistence type="inferred from homology"/>
<keyword evidence="7 8" id="KW-0472">Membrane</keyword>
<dbReference type="PANTHER" id="PTHR21716">
    <property type="entry name" value="TRANSMEMBRANE PROTEIN"/>
    <property type="match status" value="1"/>
</dbReference>
<dbReference type="EMBL" id="FUZU01000004">
    <property type="protein sequence ID" value="SKC86208.1"/>
    <property type="molecule type" value="Genomic_DNA"/>
</dbReference>
<protein>
    <submittedName>
        <fullName evidence="9">Predicted PurR-regulated permease PerM</fullName>
    </submittedName>
</protein>
<feature type="transmembrane region" description="Helical" evidence="8">
    <location>
        <begin position="225"/>
        <end position="248"/>
    </location>
</feature>
<dbReference type="OrthoDB" id="9793390at2"/>
<evidence type="ECO:0000256" key="5">
    <source>
        <dbReference type="ARBA" id="ARBA00022692"/>
    </source>
</evidence>
<keyword evidence="3" id="KW-0813">Transport</keyword>
<comment type="subcellular location">
    <subcellularLocation>
        <location evidence="1">Cell membrane</location>
        <topology evidence="1">Multi-pass membrane protein</topology>
    </subcellularLocation>
</comment>
<dbReference type="STRING" id="688867.SAMN05660236_5088"/>
<comment type="similarity">
    <text evidence="2">Belongs to the autoinducer-2 exporter (AI-2E) (TC 2.A.86) family.</text>
</comment>
<feature type="transmembrane region" description="Helical" evidence="8">
    <location>
        <begin position="260"/>
        <end position="282"/>
    </location>
</feature>
<evidence type="ECO:0000256" key="6">
    <source>
        <dbReference type="ARBA" id="ARBA00022989"/>
    </source>
</evidence>
<evidence type="ECO:0000256" key="8">
    <source>
        <dbReference type="SAM" id="Phobius"/>
    </source>
</evidence>
<evidence type="ECO:0000256" key="4">
    <source>
        <dbReference type="ARBA" id="ARBA00022475"/>
    </source>
</evidence>
<evidence type="ECO:0000313" key="10">
    <source>
        <dbReference type="Proteomes" id="UP000190961"/>
    </source>
</evidence>
<dbReference type="Pfam" id="PF01594">
    <property type="entry name" value="AI-2E_transport"/>
    <property type="match status" value="1"/>
</dbReference>
<reference evidence="9 10" key="1">
    <citation type="submission" date="2017-02" db="EMBL/GenBank/DDBJ databases">
        <authorList>
            <person name="Peterson S.W."/>
        </authorList>
    </citation>
    <scope>NUCLEOTIDE SEQUENCE [LARGE SCALE GENOMIC DNA]</scope>
    <source>
        <strain evidence="9 10">DSM 25262</strain>
    </source>
</reference>
<feature type="transmembrane region" description="Helical" evidence="8">
    <location>
        <begin position="197"/>
        <end position="219"/>
    </location>
</feature>
<dbReference type="GO" id="GO:0055085">
    <property type="term" value="P:transmembrane transport"/>
    <property type="evidence" value="ECO:0007669"/>
    <property type="project" value="TreeGrafter"/>
</dbReference>
<dbReference type="GO" id="GO:0005886">
    <property type="term" value="C:plasma membrane"/>
    <property type="evidence" value="ECO:0007669"/>
    <property type="project" value="UniProtKB-SubCell"/>
</dbReference>
<feature type="transmembrane region" description="Helical" evidence="8">
    <location>
        <begin position="136"/>
        <end position="167"/>
    </location>
</feature>
<feature type="transmembrane region" description="Helical" evidence="8">
    <location>
        <begin position="62"/>
        <end position="86"/>
    </location>
</feature>
<name>A0A1T5ME75_9BACT</name>
<dbReference type="AlphaFoldDB" id="A0A1T5ME75"/>
<evidence type="ECO:0000256" key="3">
    <source>
        <dbReference type="ARBA" id="ARBA00022448"/>
    </source>
</evidence>
<evidence type="ECO:0000256" key="2">
    <source>
        <dbReference type="ARBA" id="ARBA00009773"/>
    </source>
</evidence>
<feature type="transmembrane region" description="Helical" evidence="8">
    <location>
        <begin position="20"/>
        <end position="50"/>
    </location>
</feature>
<feature type="transmembrane region" description="Helical" evidence="8">
    <location>
        <begin position="294"/>
        <end position="327"/>
    </location>
</feature>
<dbReference type="InterPro" id="IPR002549">
    <property type="entry name" value="AI-2E-like"/>
</dbReference>
<dbReference type="Proteomes" id="UP000190961">
    <property type="component" value="Unassembled WGS sequence"/>
</dbReference>
<sequence length="373" mass="41192">MPDLTKKPFDRLDYTYKLFVVIALTITATILAQDIVIPFAFAGILSIVMLPVVKKLEERKVGAALAITIVLFTTIIILGLFIWLIVDQVVGLVNDLPNLEAKFESWVDQMSRTLRRDFGVSTAEQKNLVGEMMRSISAYLGGILISTTNTISTMVQIPIYIFLFLIYRDKFNLFFLSLLKSEELIWKKDVERIIQGYISGLFLVTLIIAALNTIGLLALGIEHAIFFGILSGVLTIIPYVGIIIGAMFPIIMALITKDSIWYTIGVVIVFSVVQFLEGNFITPRITGSKVSINALAAIIALLIGGKLLGIAGMILAVPGIGLLKILLSHTNRLKPFVILLEDTSSNHHEKKIPETTADIVVEEIEEEGEKRSS</sequence>
<evidence type="ECO:0000256" key="7">
    <source>
        <dbReference type="ARBA" id="ARBA00023136"/>
    </source>
</evidence>
<accession>A0A1T5ME75</accession>
<keyword evidence="4" id="KW-1003">Cell membrane</keyword>
<dbReference type="RefSeq" id="WP_079689586.1">
    <property type="nucleotide sequence ID" value="NZ_FUZU01000004.1"/>
</dbReference>
<evidence type="ECO:0000313" key="9">
    <source>
        <dbReference type="EMBL" id="SKC86208.1"/>
    </source>
</evidence>
<evidence type="ECO:0000256" key="1">
    <source>
        <dbReference type="ARBA" id="ARBA00004651"/>
    </source>
</evidence>
<dbReference type="PANTHER" id="PTHR21716:SF53">
    <property type="entry name" value="PERMEASE PERM-RELATED"/>
    <property type="match status" value="1"/>
</dbReference>
<keyword evidence="6 8" id="KW-1133">Transmembrane helix</keyword>
<keyword evidence="5 8" id="KW-0812">Transmembrane</keyword>